<evidence type="ECO:0000256" key="5">
    <source>
        <dbReference type="ARBA" id="ARBA00022592"/>
    </source>
</evidence>
<dbReference type="InterPro" id="IPR000515">
    <property type="entry name" value="MetI-like"/>
</dbReference>
<dbReference type="InterPro" id="IPR051124">
    <property type="entry name" value="Phosphate_Transport_Permease"/>
</dbReference>
<comment type="function">
    <text evidence="10">Part of the binding-protein-dependent transport system for phosphate; probably responsible for the translocation of the substrate across the membrane.</text>
</comment>
<dbReference type="STRING" id="360411.AC812_07160"/>
<dbReference type="InterPro" id="IPR011864">
    <property type="entry name" value="Phosphate_PstC"/>
</dbReference>
<evidence type="ECO:0000256" key="4">
    <source>
        <dbReference type="ARBA" id="ARBA00022475"/>
    </source>
</evidence>
<feature type="transmembrane region" description="Helical" evidence="9">
    <location>
        <begin position="198"/>
        <end position="220"/>
    </location>
</feature>
<evidence type="ECO:0000256" key="8">
    <source>
        <dbReference type="ARBA" id="ARBA00023136"/>
    </source>
</evidence>
<evidence type="ECO:0000313" key="13">
    <source>
        <dbReference type="Proteomes" id="UP000050514"/>
    </source>
</evidence>
<evidence type="ECO:0000256" key="3">
    <source>
        <dbReference type="ARBA" id="ARBA00022448"/>
    </source>
</evidence>
<comment type="caution">
    <text evidence="12">The sequence shown here is derived from an EMBL/GenBank/DDBJ whole genome shotgun (WGS) entry which is preliminary data.</text>
</comment>
<dbReference type="CDD" id="cd06261">
    <property type="entry name" value="TM_PBP2"/>
    <property type="match status" value="1"/>
</dbReference>
<keyword evidence="13" id="KW-1185">Reference proteome</keyword>
<dbReference type="GO" id="GO:0005315">
    <property type="term" value="F:phosphate transmembrane transporter activity"/>
    <property type="evidence" value="ECO:0007669"/>
    <property type="project" value="InterPro"/>
</dbReference>
<gene>
    <name evidence="12" type="ORF">AC812_07160</name>
</gene>
<dbReference type="Gene3D" id="1.10.3720.10">
    <property type="entry name" value="MetI-like"/>
    <property type="match status" value="1"/>
</dbReference>
<dbReference type="InterPro" id="IPR035906">
    <property type="entry name" value="MetI-like_sf"/>
</dbReference>
<dbReference type="Proteomes" id="UP000050514">
    <property type="component" value="Unassembled WGS sequence"/>
</dbReference>
<dbReference type="PROSITE" id="PS50928">
    <property type="entry name" value="ABC_TM1"/>
    <property type="match status" value="1"/>
</dbReference>
<dbReference type="EMBL" id="LGHJ01000012">
    <property type="protein sequence ID" value="KPL76476.1"/>
    <property type="molecule type" value="Genomic_DNA"/>
</dbReference>
<evidence type="ECO:0000256" key="6">
    <source>
        <dbReference type="ARBA" id="ARBA00022692"/>
    </source>
</evidence>
<accession>A0A0P6X4G7</accession>
<dbReference type="Pfam" id="PF00528">
    <property type="entry name" value="BPD_transp_1"/>
    <property type="match status" value="1"/>
</dbReference>
<evidence type="ECO:0000256" key="1">
    <source>
        <dbReference type="ARBA" id="ARBA00004651"/>
    </source>
</evidence>
<feature type="transmembrane region" description="Helical" evidence="9">
    <location>
        <begin position="267"/>
        <end position="290"/>
    </location>
</feature>
<proteinExistence type="inferred from homology"/>
<evidence type="ECO:0000256" key="10">
    <source>
        <dbReference type="RuleBase" id="RU363054"/>
    </source>
</evidence>
<evidence type="ECO:0000259" key="11">
    <source>
        <dbReference type="PROSITE" id="PS50928"/>
    </source>
</evidence>
<organism evidence="12 13">
    <name type="scientific">Bellilinea caldifistulae</name>
    <dbReference type="NCBI Taxonomy" id="360411"/>
    <lineage>
        <taxon>Bacteria</taxon>
        <taxon>Bacillati</taxon>
        <taxon>Chloroflexota</taxon>
        <taxon>Anaerolineae</taxon>
        <taxon>Anaerolineales</taxon>
        <taxon>Anaerolineaceae</taxon>
        <taxon>Bellilinea</taxon>
    </lineage>
</organism>
<dbReference type="AlphaFoldDB" id="A0A0P6X4G7"/>
<protein>
    <recommendedName>
        <fullName evidence="10">Phosphate transport system permease protein</fullName>
    </recommendedName>
</protein>
<evidence type="ECO:0000256" key="7">
    <source>
        <dbReference type="ARBA" id="ARBA00022989"/>
    </source>
</evidence>
<dbReference type="PANTHER" id="PTHR30425">
    <property type="entry name" value="PHOSPHATE TRANSPORT SYSTEM PERMEASE PROTEIN PST"/>
    <property type="match status" value="1"/>
</dbReference>
<comment type="subcellular location">
    <subcellularLocation>
        <location evidence="1 9">Cell membrane</location>
        <topology evidence="1 9">Multi-pass membrane protein</topology>
    </subcellularLocation>
</comment>
<evidence type="ECO:0000256" key="2">
    <source>
        <dbReference type="ARBA" id="ARBA00007069"/>
    </source>
</evidence>
<dbReference type="SUPFAM" id="SSF161098">
    <property type="entry name" value="MetI-like"/>
    <property type="match status" value="1"/>
</dbReference>
<feature type="transmembrane region" description="Helical" evidence="9">
    <location>
        <begin position="52"/>
        <end position="85"/>
    </location>
</feature>
<keyword evidence="4 10" id="KW-1003">Cell membrane</keyword>
<reference evidence="12 13" key="1">
    <citation type="submission" date="2015-07" db="EMBL/GenBank/DDBJ databases">
        <title>Draft genome of Bellilinea caldifistulae DSM 17877.</title>
        <authorList>
            <person name="Hemp J."/>
            <person name="Ward L.M."/>
            <person name="Pace L.A."/>
            <person name="Fischer W.W."/>
        </authorList>
    </citation>
    <scope>NUCLEOTIDE SEQUENCE [LARGE SCALE GENOMIC DNA]</scope>
    <source>
        <strain evidence="12 13">GOMI-1</strain>
    </source>
</reference>
<name>A0A0P6X4G7_9CHLR</name>
<dbReference type="NCBIfam" id="TIGR02138">
    <property type="entry name" value="phosphate_pstC"/>
    <property type="match status" value="1"/>
</dbReference>
<dbReference type="PANTHER" id="PTHR30425:SF1">
    <property type="entry name" value="PHOSPHATE TRANSPORT SYSTEM PERMEASE PROTEIN PSTC"/>
    <property type="match status" value="1"/>
</dbReference>
<dbReference type="PATRIC" id="fig|360411.5.peg.1558"/>
<keyword evidence="5 10" id="KW-0592">Phosphate transport</keyword>
<feature type="transmembrane region" description="Helical" evidence="9">
    <location>
        <begin position="12"/>
        <end position="32"/>
    </location>
</feature>
<dbReference type="GO" id="GO:0006817">
    <property type="term" value="P:phosphate ion transport"/>
    <property type="evidence" value="ECO:0007669"/>
    <property type="project" value="UniProtKB-KW"/>
</dbReference>
<keyword evidence="7 9" id="KW-1133">Transmembrane helix</keyword>
<dbReference type="GO" id="GO:0005886">
    <property type="term" value="C:plasma membrane"/>
    <property type="evidence" value="ECO:0007669"/>
    <property type="project" value="UniProtKB-SubCell"/>
</dbReference>
<feature type="transmembrane region" description="Helical" evidence="9">
    <location>
        <begin position="106"/>
        <end position="131"/>
    </location>
</feature>
<sequence length="295" mass="31774">MARRLFSISAGFIFLVLFAIVTMLVQRSLPLWQNVSLPDFLTGRVWKPDQGLFGLLPFILGTFWTTGLGIAFALPLSLFSAIYLAEYARPLTRTVIKPVLDILAGIPSVIYGMWGVLVVVPVVQTTVAPLFSRAFPGIGLFQSSNPTGFSILSAGIVLAIMIAPILIAIMYEILLAVPVGLREASMAVGASRWQTIKYIVLPKATSGLIAAMILGTSRALGETMAVLMVVGNVAALPRSLFDPAYPIPALIANNYGEMMSIPLYDSALMAAALFLLLIVLSFNILSSLALRRMLQ</sequence>
<feature type="transmembrane region" description="Helical" evidence="9">
    <location>
        <begin position="151"/>
        <end position="177"/>
    </location>
</feature>
<comment type="similarity">
    <text evidence="2 10">Belongs to the binding-protein-dependent transport system permease family. CysTW subfamily.</text>
</comment>
<keyword evidence="8 9" id="KW-0472">Membrane</keyword>
<evidence type="ECO:0000256" key="9">
    <source>
        <dbReference type="RuleBase" id="RU363032"/>
    </source>
</evidence>
<feature type="domain" description="ABC transmembrane type-1" evidence="11">
    <location>
        <begin position="59"/>
        <end position="286"/>
    </location>
</feature>
<evidence type="ECO:0000313" key="12">
    <source>
        <dbReference type="EMBL" id="KPL76476.1"/>
    </source>
</evidence>
<keyword evidence="3 9" id="KW-0813">Transport</keyword>
<keyword evidence="6 9" id="KW-0812">Transmembrane</keyword>